<keyword evidence="5" id="KW-0804">Transcription</keyword>
<dbReference type="InterPro" id="IPR001867">
    <property type="entry name" value="OmpR/PhoB-type_DNA-bd"/>
</dbReference>
<feature type="region of interest" description="Disordered" evidence="8">
    <location>
        <begin position="232"/>
        <end position="255"/>
    </location>
</feature>
<dbReference type="Pfam" id="PF00486">
    <property type="entry name" value="Trans_reg_C"/>
    <property type="match status" value="1"/>
</dbReference>
<dbReference type="CDD" id="cd00383">
    <property type="entry name" value="trans_reg_C"/>
    <property type="match status" value="1"/>
</dbReference>
<evidence type="ECO:0000259" key="9">
    <source>
        <dbReference type="PROSITE" id="PS50110"/>
    </source>
</evidence>
<dbReference type="InterPro" id="IPR039420">
    <property type="entry name" value="WalR-like"/>
</dbReference>
<dbReference type="Pfam" id="PF00072">
    <property type="entry name" value="Response_reg"/>
    <property type="match status" value="1"/>
</dbReference>
<dbReference type="Gene3D" id="1.10.10.10">
    <property type="entry name" value="Winged helix-like DNA-binding domain superfamily/Winged helix DNA-binding domain"/>
    <property type="match status" value="1"/>
</dbReference>
<dbReference type="CDD" id="cd17574">
    <property type="entry name" value="REC_OmpR"/>
    <property type="match status" value="1"/>
</dbReference>
<feature type="DNA-binding region" description="OmpR/PhoB-type" evidence="7">
    <location>
        <begin position="133"/>
        <end position="231"/>
    </location>
</feature>
<protein>
    <submittedName>
        <fullName evidence="11">Response regulator transcription factor</fullName>
    </submittedName>
</protein>
<dbReference type="InterPro" id="IPR036388">
    <property type="entry name" value="WH-like_DNA-bd_sf"/>
</dbReference>
<dbReference type="PROSITE" id="PS50110">
    <property type="entry name" value="RESPONSE_REGULATORY"/>
    <property type="match status" value="1"/>
</dbReference>
<evidence type="ECO:0000256" key="5">
    <source>
        <dbReference type="ARBA" id="ARBA00023163"/>
    </source>
</evidence>
<dbReference type="Gene3D" id="6.10.250.690">
    <property type="match status" value="1"/>
</dbReference>
<dbReference type="GO" id="GO:0032993">
    <property type="term" value="C:protein-DNA complex"/>
    <property type="evidence" value="ECO:0007669"/>
    <property type="project" value="TreeGrafter"/>
</dbReference>
<dbReference type="GO" id="GO:0006355">
    <property type="term" value="P:regulation of DNA-templated transcription"/>
    <property type="evidence" value="ECO:0007669"/>
    <property type="project" value="InterPro"/>
</dbReference>
<name>A0AAE4K1G4_9ACTO</name>
<evidence type="ECO:0000256" key="2">
    <source>
        <dbReference type="ARBA" id="ARBA00023012"/>
    </source>
</evidence>
<keyword evidence="4 7" id="KW-0238">DNA-binding</keyword>
<dbReference type="SUPFAM" id="SSF52172">
    <property type="entry name" value="CheY-like"/>
    <property type="match status" value="1"/>
</dbReference>
<dbReference type="PROSITE" id="PS51755">
    <property type="entry name" value="OMPR_PHOB"/>
    <property type="match status" value="1"/>
</dbReference>
<dbReference type="SMART" id="SM00448">
    <property type="entry name" value="REC"/>
    <property type="match status" value="1"/>
</dbReference>
<feature type="domain" description="OmpR/PhoB-type" evidence="10">
    <location>
        <begin position="133"/>
        <end position="231"/>
    </location>
</feature>
<dbReference type="InterPro" id="IPR011006">
    <property type="entry name" value="CheY-like_superfamily"/>
</dbReference>
<keyword evidence="2" id="KW-0902">Two-component regulatory system</keyword>
<keyword evidence="1 6" id="KW-0597">Phosphoprotein</keyword>
<gene>
    <name evidence="11" type="ORF">RMW62_10170</name>
</gene>
<dbReference type="FunFam" id="3.40.50.2300:FF:000001">
    <property type="entry name" value="DNA-binding response regulator PhoB"/>
    <property type="match status" value="1"/>
</dbReference>
<evidence type="ECO:0000259" key="10">
    <source>
        <dbReference type="PROSITE" id="PS51755"/>
    </source>
</evidence>
<dbReference type="Gene3D" id="3.40.50.2300">
    <property type="match status" value="1"/>
</dbReference>
<dbReference type="EMBL" id="JAMZMH010000011">
    <property type="protein sequence ID" value="MDT0249444.1"/>
    <property type="molecule type" value="Genomic_DNA"/>
</dbReference>
<organism evidence="11 12">
    <name type="scientific">Actinomyces oris</name>
    <dbReference type="NCBI Taxonomy" id="544580"/>
    <lineage>
        <taxon>Bacteria</taxon>
        <taxon>Bacillati</taxon>
        <taxon>Actinomycetota</taxon>
        <taxon>Actinomycetes</taxon>
        <taxon>Actinomycetales</taxon>
        <taxon>Actinomycetaceae</taxon>
        <taxon>Actinomyces</taxon>
    </lineage>
</organism>
<reference evidence="11" key="1">
    <citation type="submission" date="2022-06" db="EMBL/GenBank/DDBJ databases">
        <title>Draft Genome Sequences of Three Actinomyces oris Strains, Isolated from Healthy Human Feces.</title>
        <authorList>
            <person name="Ye Y."/>
            <person name="Liu C."/>
            <person name="Zhao J."/>
            <person name="Xu J."/>
            <person name="Huang H."/>
            <person name="Wang B."/>
            <person name="Wei J."/>
            <person name="Jing X."/>
        </authorList>
    </citation>
    <scope>NUCLEOTIDE SEQUENCE</scope>
    <source>
        <strain evidence="11">CNGBCC1803368</strain>
    </source>
</reference>
<evidence type="ECO:0000256" key="6">
    <source>
        <dbReference type="PROSITE-ProRule" id="PRU00169"/>
    </source>
</evidence>
<dbReference type="GO" id="GO:0000156">
    <property type="term" value="F:phosphorelay response regulator activity"/>
    <property type="evidence" value="ECO:0007669"/>
    <property type="project" value="TreeGrafter"/>
</dbReference>
<dbReference type="Proteomes" id="UP001180729">
    <property type="component" value="Unassembled WGS sequence"/>
</dbReference>
<dbReference type="AlphaFoldDB" id="A0AAE4K1G4"/>
<evidence type="ECO:0000256" key="8">
    <source>
        <dbReference type="SAM" id="MobiDB-lite"/>
    </source>
</evidence>
<dbReference type="GO" id="GO:0005829">
    <property type="term" value="C:cytosol"/>
    <property type="evidence" value="ECO:0007669"/>
    <property type="project" value="TreeGrafter"/>
</dbReference>
<evidence type="ECO:0000256" key="3">
    <source>
        <dbReference type="ARBA" id="ARBA00023015"/>
    </source>
</evidence>
<dbReference type="RefSeq" id="WP_075377807.1">
    <property type="nucleotide sequence ID" value="NZ_JAMZMH010000011.1"/>
</dbReference>
<accession>A0AAE4K1G4</accession>
<evidence type="ECO:0000313" key="11">
    <source>
        <dbReference type="EMBL" id="MDT0249444.1"/>
    </source>
</evidence>
<feature type="modified residue" description="4-aspartylphosphate" evidence="6">
    <location>
        <position position="61"/>
    </location>
</feature>
<proteinExistence type="predicted"/>
<dbReference type="PANTHER" id="PTHR48111">
    <property type="entry name" value="REGULATOR OF RPOS"/>
    <property type="match status" value="1"/>
</dbReference>
<evidence type="ECO:0000313" key="12">
    <source>
        <dbReference type="Proteomes" id="UP001180729"/>
    </source>
</evidence>
<feature type="compositionally biased region" description="Polar residues" evidence="8">
    <location>
        <begin position="246"/>
        <end position="255"/>
    </location>
</feature>
<keyword evidence="3" id="KW-0805">Transcription regulation</keyword>
<comment type="caution">
    <text evidence="11">The sequence shown here is derived from an EMBL/GenBank/DDBJ whole genome shotgun (WGS) entry which is preliminary data.</text>
</comment>
<evidence type="ECO:0000256" key="1">
    <source>
        <dbReference type="ARBA" id="ARBA00022553"/>
    </source>
</evidence>
<dbReference type="GO" id="GO:0000976">
    <property type="term" value="F:transcription cis-regulatory region binding"/>
    <property type="evidence" value="ECO:0007669"/>
    <property type="project" value="TreeGrafter"/>
</dbReference>
<evidence type="ECO:0000256" key="7">
    <source>
        <dbReference type="PROSITE-ProRule" id="PRU01091"/>
    </source>
</evidence>
<dbReference type="SMART" id="SM00862">
    <property type="entry name" value="Trans_reg_C"/>
    <property type="match status" value="1"/>
</dbReference>
<sequence>MNDTIRPPGAPQVLVVDDEPQILMIMRFALETAGFTVVTATDGAQAWSTFKQRRFDLVVLDLMIPVVSGVAVAERIRGISDVPIMMITALSDEPDRIRGLEAGADDYVTKPFSPRELTLRAQALVRRWHGRRSPALSNGDLMIDTASHRVYLHGSALDMSDTEVRFLEVLARNIGNVVTYADLLSQVWGTEDHSGGKDMIKTTAYRVRRSLGEGGRRYIHSVRGEGYTMPHLAESASGDTAEPHSATASPTAPRR</sequence>
<evidence type="ECO:0000256" key="4">
    <source>
        <dbReference type="ARBA" id="ARBA00023125"/>
    </source>
</evidence>
<dbReference type="InterPro" id="IPR001789">
    <property type="entry name" value="Sig_transdc_resp-reg_receiver"/>
</dbReference>
<dbReference type="PANTHER" id="PTHR48111:SF40">
    <property type="entry name" value="PHOSPHATE REGULON TRANSCRIPTIONAL REGULATORY PROTEIN PHOB"/>
    <property type="match status" value="1"/>
</dbReference>
<feature type="domain" description="Response regulatory" evidence="9">
    <location>
        <begin position="12"/>
        <end position="125"/>
    </location>
</feature>